<dbReference type="PANTHER" id="PTHR31672:SF13">
    <property type="entry name" value="F-BOX PROTEIN CPR30-LIKE"/>
    <property type="match status" value="1"/>
</dbReference>
<reference evidence="2" key="2">
    <citation type="submission" date="2015-06" db="UniProtKB">
        <authorList>
            <consortium name="EnsemblPlants"/>
        </authorList>
    </citation>
    <scope>IDENTIFICATION</scope>
</reference>
<dbReference type="Gramene" id="Bo02791s010.1">
    <property type="protein sequence ID" value="Bo02791s010.1"/>
    <property type="gene ID" value="Bo02791s010"/>
</dbReference>
<evidence type="ECO:0000313" key="3">
    <source>
        <dbReference type="Proteomes" id="UP000032141"/>
    </source>
</evidence>
<dbReference type="InterPro" id="IPR006527">
    <property type="entry name" value="F-box-assoc_dom_typ1"/>
</dbReference>
<evidence type="ECO:0000259" key="1">
    <source>
        <dbReference type="Pfam" id="PF07734"/>
    </source>
</evidence>
<protein>
    <recommendedName>
        <fullName evidence="1">F-box associated beta-propeller type 1 domain-containing protein</fullName>
    </recommendedName>
</protein>
<dbReference type="InterPro" id="IPR011043">
    <property type="entry name" value="Gal_Oxase/kelch_b-propeller"/>
</dbReference>
<dbReference type="Proteomes" id="UP000032141">
    <property type="component" value="Unassembled WGS sequence"/>
</dbReference>
<dbReference type="EnsemblPlants" id="Bo02791s010.1">
    <property type="protein sequence ID" value="Bo02791s010.1"/>
    <property type="gene ID" value="Bo02791s010"/>
</dbReference>
<keyword evidence="3" id="KW-1185">Reference proteome</keyword>
<accession>A0A0D2ZWC0</accession>
<dbReference type="Pfam" id="PF07734">
    <property type="entry name" value="FBA_1"/>
    <property type="match status" value="1"/>
</dbReference>
<dbReference type="PANTHER" id="PTHR31672">
    <property type="entry name" value="BNACNNG10540D PROTEIN"/>
    <property type="match status" value="1"/>
</dbReference>
<sequence length="311" mass="36474">MVLKLTKEYRLCSFRGDELGLIDPLYSAEFKISHVFHCDGLLVCTSENRRIVVWNPCTGQTKWITHSNNRDMYYVTYTLGRCYQNNNYSYKLLRHMPSSSNEKRTFEICEINSYLWRRIPHDFILQFDHSSVYLKGKTYWCASDSAQYGAVLYLLSFDYTTERFARMCLPDPNCSYQTVSLSVVREEKLAVLLRPRPRPRPRPCDRHGKKIEIWISSAIDDETKVVSWSKIFALEDRPRLGSCYHTSFLVDEEKKIAICRERRTCGKSYVLLQYIVGEDNQVTQLDFALSSCLHRNSQLLFNYVPSLVQIQ</sequence>
<dbReference type="AlphaFoldDB" id="A0A0D2ZWC0"/>
<name>A0A0D2ZWC0_BRAOL</name>
<feature type="domain" description="F-box associated beta-propeller type 1" evidence="1">
    <location>
        <begin position="27"/>
        <end position="310"/>
    </location>
</feature>
<reference evidence="2" key="1">
    <citation type="journal article" date="2014" name="Genome Biol.">
        <title>Transcriptome and methylome profiling reveals relics of genome dominance in the mesopolyploid Brassica oleracea.</title>
        <authorList>
            <person name="Parkin I.A."/>
            <person name="Koh C."/>
            <person name="Tang H."/>
            <person name="Robinson S.J."/>
            <person name="Kagale S."/>
            <person name="Clarke W.E."/>
            <person name="Town C.D."/>
            <person name="Nixon J."/>
            <person name="Krishnakumar V."/>
            <person name="Bidwell S.L."/>
            <person name="Denoeud F."/>
            <person name="Belcram H."/>
            <person name="Links M.G."/>
            <person name="Just J."/>
            <person name="Clarke C."/>
            <person name="Bender T."/>
            <person name="Huebert T."/>
            <person name="Mason A.S."/>
            <person name="Pires J.C."/>
            <person name="Barker G."/>
            <person name="Moore J."/>
            <person name="Walley P.G."/>
            <person name="Manoli S."/>
            <person name="Batley J."/>
            <person name="Edwards D."/>
            <person name="Nelson M.N."/>
            <person name="Wang X."/>
            <person name="Paterson A.H."/>
            <person name="King G."/>
            <person name="Bancroft I."/>
            <person name="Chalhoub B."/>
            <person name="Sharpe A.G."/>
        </authorList>
    </citation>
    <scope>NUCLEOTIDE SEQUENCE [LARGE SCALE GENOMIC DNA]</scope>
    <source>
        <strain evidence="2">cv. TO1000</strain>
    </source>
</reference>
<proteinExistence type="predicted"/>
<dbReference type="NCBIfam" id="TIGR01640">
    <property type="entry name" value="F_box_assoc_1"/>
    <property type="match status" value="1"/>
</dbReference>
<evidence type="ECO:0000313" key="2">
    <source>
        <dbReference type="EnsemblPlants" id="Bo02791s010.1"/>
    </source>
</evidence>
<dbReference type="SUPFAM" id="SSF50965">
    <property type="entry name" value="Galactose oxidase, central domain"/>
    <property type="match status" value="1"/>
</dbReference>
<organism evidence="2 3">
    <name type="scientific">Brassica oleracea var. oleracea</name>
    <dbReference type="NCBI Taxonomy" id="109376"/>
    <lineage>
        <taxon>Eukaryota</taxon>
        <taxon>Viridiplantae</taxon>
        <taxon>Streptophyta</taxon>
        <taxon>Embryophyta</taxon>
        <taxon>Tracheophyta</taxon>
        <taxon>Spermatophyta</taxon>
        <taxon>Magnoliopsida</taxon>
        <taxon>eudicotyledons</taxon>
        <taxon>Gunneridae</taxon>
        <taxon>Pentapetalae</taxon>
        <taxon>rosids</taxon>
        <taxon>malvids</taxon>
        <taxon>Brassicales</taxon>
        <taxon>Brassicaceae</taxon>
        <taxon>Brassiceae</taxon>
        <taxon>Brassica</taxon>
    </lineage>
</organism>
<dbReference type="HOGENOM" id="CLU_034692_1_0_1"/>
<dbReference type="InterPro" id="IPR017451">
    <property type="entry name" value="F-box-assoc_interact_dom"/>
</dbReference>
<dbReference type="InterPro" id="IPR050796">
    <property type="entry name" value="SCF_F-box_component"/>
</dbReference>
<dbReference type="OMA" id="CRERRTC"/>